<sequence>MQYMIPLIHYYLYYFVIKSICIHSKTHCPNKWQTHSAIGPLIWRISVSQSPHHSADMSLPLQTSTHCEPSFGLPCIMKQGAARVTNGCALFLCTPKPAPGTPRGEGLSAQYEYCVCVIHWCAEDKLNN</sequence>
<accession>A0AAV4R8X0</accession>
<protein>
    <submittedName>
        <fullName evidence="1">Uncharacterized protein</fullName>
    </submittedName>
</protein>
<evidence type="ECO:0000313" key="1">
    <source>
        <dbReference type="EMBL" id="GIY17049.1"/>
    </source>
</evidence>
<proteinExistence type="predicted"/>
<keyword evidence="2" id="KW-1185">Reference proteome</keyword>
<comment type="caution">
    <text evidence="1">The sequence shown here is derived from an EMBL/GenBank/DDBJ whole genome shotgun (WGS) entry which is preliminary data.</text>
</comment>
<dbReference type="AlphaFoldDB" id="A0AAV4R8X0"/>
<organism evidence="1 2">
    <name type="scientific">Caerostris darwini</name>
    <dbReference type="NCBI Taxonomy" id="1538125"/>
    <lineage>
        <taxon>Eukaryota</taxon>
        <taxon>Metazoa</taxon>
        <taxon>Ecdysozoa</taxon>
        <taxon>Arthropoda</taxon>
        <taxon>Chelicerata</taxon>
        <taxon>Arachnida</taxon>
        <taxon>Araneae</taxon>
        <taxon>Araneomorphae</taxon>
        <taxon>Entelegynae</taxon>
        <taxon>Araneoidea</taxon>
        <taxon>Araneidae</taxon>
        <taxon>Caerostris</taxon>
    </lineage>
</organism>
<reference evidence="1 2" key="1">
    <citation type="submission" date="2021-06" db="EMBL/GenBank/DDBJ databases">
        <title>Caerostris darwini draft genome.</title>
        <authorList>
            <person name="Kono N."/>
            <person name="Arakawa K."/>
        </authorList>
    </citation>
    <scope>NUCLEOTIDE SEQUENCE [LARGE SCALE GENOMIC DNA]</scope>
</reference>
<dbReference type="EMBL" id="BPLQ01005770">
    <property type="protein sequence ID" value="GIY17049.1"/>
    <property type="molecule type" value="Genomic_DNA"/>
</dbReference>
<gene>
    <name evidence="1" type="ORF">CDAR_77041</name>
</gene>
<dbReference type="Proteomes" id="UP001054837">
    <property type="component" value="Unassembled WGS sequence"/>
</dbReference>
<evidence type="ECO:0000313" key="2">
    <source>
        <dbReference type="Proteomes" id="UP001054837"/>
    </source>
</evidence>
<name>A0AAV4R8X0_9ARAC</name>